<gene>
    <name evidence="1" type="ordered locus">COSY_0964</name>
</gene>
<dbReference type="Proteomes" id="UP000000247">
    <property type="component" value="Chromosome"/>
</dbReference>
<protein>
    <submittedName>
        <fullName evidence="1">Uncharacterized protein</fullName>
    </submittedName>
</protein>
<dbReference type="AlphaFoldDB" id="A5CVE5"/>
<name>A5CVE5_VESOH</name>
<accession>A5CVE5</accession>
<evidence type="ECO:0000313" key="1">
    <source>
        <dbReference type="EMBL" id="BAF62063.1"/>
    </source>
</evidence>
<dbReference type="STRING" id="412965.COSY_0964"/>
<organism evidence="1 2">
    <name type="scientific">Vesicomyosocius okutanii subsp. Calyptogena okutanii (strain HA)</name>
    <dbReference type="NCBI Taxonomy" id="412965"/>
    <lineage>
        <taxon>Bacteria</taxon>
        <taxon>Pseudomonadati</taxon>
        <taxon>Pseudomonadota</taxon>
        <taxon>Gammaproteobacteria</taxon>
        <taxon>Candidatus Pseudothioglobaceae</taxon>
        <taxon>Candidatus Vesicomyidisocius</taxon>
    </lineage>
</organism>
<sequence>MFIFLLQCKGLTQLIRQDKINIHSDFKTTQLLINLLKKVDIDFKEIISKYTSDIVPYQLAKLTKKIQKVNIQKINSLEMIKNRLSTLSINKIKTKRHKRKNSWTLCIAF</sequence>
<dbReference type="KEGG" id="vok:COSY_0964"/>
<proteinExistence type="predicted"/>
<reference evidence="2" key="1">
    <citation type="journal article" date="2007" name="Curr. Biol.">
        <title>Reduced genome of the thioautotrophic intracellular symbiont in a deep-sea clam, Calyptogena okutanii.</title>
        <authorList>
            <person name="Kuwahara H."/>
            <person name="Yoshida T."/>
            <person name="Takaki Y."/>
            <person name="Shimamura S."/>
            <person name="Nishi S."/>
            <person name="Harada M."/>
            <person name="Matsuyama K."/>
            <person name="Takishita K."/>
            <person name="Kawato M."/>
            <person name="Uematsu K."/>
            <person name="Fujiwara Y."/>
            <person name="Sato T."/>
            <person name="Kato C."/>
            <person name="Kitagawa M."/>
            <person name="Kato I."/>
            <person name="Maruyama T."/>
        </authorList>
    </citation>
    <scope>NUCLEOTIDE SEQUENCE [LARGE SCALE GENOMIC DNA]</scope>
    <source>
        <strain evidence="2">HA</strain>
    </source>
</reference>
<evidence type="ECO:0000313" key="2">
    <source>
        <dbReference type="Proteomes" id="UP000000247"/>
    </source>
</evidence>
<dbReference type="HOGENOM" id="CLU_2182841_0_0_6"/>
<dbReference type="EMBL" id="AP009247">
    <property type="protein sequence ID" value="BAF62063.1"/>
    <property type="molecule type" value="Genomic_DNA"/>
</dbReference>
<keyword evidence="2" id="KW-1185">Reference proteome</keyword>